<keyword evidence="4" id="KW-0223">Dioxygenase</keyword>
<dbReference type="AlphaFoldDB" id="A0A1H7DYQ3"/>
<evidence type="ECO:0000256" key="5">
    <source>
        <dbReference type="ARBA" id="ARBA00023002"/>
    </source>
</evidence>
<dbReference type="InterPro" id="IPR013766">
    <property type="entry name" value="Thioredoxin_domain"/>
</dbReference>
<dbReference type="EMBL" id="FNYD01000015">
    <property type="protein sequence ID" value="SEK05957.1"/>
    <property type="molecule type" value="Genomic_DNA"/>
</dbReference>
<keyword evidence="5" id="KW-0560">Oxidoreductase</keyword>
<dbReference type="InterPro" id="IPR006620">
    <property type="entry name" value="Pro_4_hyd_alph"/>
</dbReference>
<dbReference type="Pfam" id="PF13640">
    <property type="entry name" value="2OG-FeII_Oxy_3"/>
    <property type="match status" value="1"/>
</dbReference>
<keyword evidence="10" id="KW-1185">Reference proteome</keyword>
<evidence type="ECO:0000259" key="8">
    <source>
        <dbReference type="PROSITE" id="PS51471"/>
    </source>
</evidence>
<evidence type="ECO:0000313" key="10">
    <source>
        <dbReference type="Proteomes" id="UP000199379"/>
    </source>
</evidence>
<dbReference type="SUPFAM" id="SSF52833">
    <property type="entry name" value="Thioredoxin-like"/>
    <property type="match status" value="1"/>
</dbReference>
<dbReference type="Gene3D" id="2.60.120.620">
    <property type="entry name" value="q2cbj1_9rhob like domain"/>
    <property type="match status" value="1"/>
</dbReference>
<dbReference type="InterPro" id="IPR000866">
    <property type="entry name" value="AhpC/TSA"/>
</dbReference>
<feature type="domain" description="Thioredoxin" evidence="7">
    <location>
        <begin position="7"/>
        <end position="157"/>
    </location>
</feature>
<dbReference type="PROSITE" id="PS51471">
    <property type="entry name" value="FE2OG_OXY"/>
    <property type="match status" value="1"/>
</dbReference>
<dbReference type="GO" id="GO:0031418">
    <property type="term" value="F:L-ascorbic acid binding"/>
    <property type="evidence" value="ECO:0007669"/>
    <property type="project" value="UniProtKB-KW"/>
</dbReference>
<name>A0A1H7DYQ3_9RHOB</name>
<dbReference type="RefSeq" id="WP_092371148.1">
    <property type="nucleotide sequence ID" value="NZ_FNYD01000015.1"/>
</dbReference>
<evidence type="ECO:0000256" key="6">
    <source>
        <dbReference type="ARBA" id="ARBA00023004"/>
    </source>
</evidence>
<reference evidence="9 10" key="1">
    <citation type="submission" date="2016-10" db="EMBL/GenBank/DDBJ databases">
        <authorList>
            <person name="de Groot N.N."/>
        </authorList>
    </citation>
    <scope>NUCLEOTIDE SEQUENCE [LARGE SCALE GENOMIC DNA]</scope>
    <source>
        <strain evidence="9 10">DSM 29340</strain>
    </source>
</reference>
<protein>
    <submittedName>
        <fullName evidence="9">AhpC/TSA family protein</fullName>
    </submittedName>
</protein>
<dbReference type="InterPro" id="IPR036249">
    <property type="entry name" value="Thioredoxin-like_sf"/>
</dbReference>
<evidence type="ECO:0000259" key="7">
    <source>
        <dbReference type="PROSITE" id="PS51352"/>
    </source>
</evidence>
<keyword evidence="2" id="KW-0479">Metal-binding</keyword>
<dbReference type="Pfam" id="PF00578">
    <property type="entry name" value="AhpC-TSA"/>
    <property type="match status" value="1"/>
</dbReference>
<dbReference type="PROSITE" id="PS51352">
    <property type="entry name" value="THIOREDOXIN_2"/>
    <property type="match status" value="1"/>
</dbReference>
<dbReference type="STRING" id="1227549.SAMN05444007_11563"/>
<proteinExistence type="predicted"/>
<dbReference type="InterPro" id="IPR044862">
    <property type="entry name" value="Pro_4_hyd_alph_FE2OG_OXY"/>
</dbReference>
<dbReference type="GO" id="GO:0051213">
    <property type="term" value="F:dioxygenase activity"/>
    <property type="evidence" value="ECO:0007669"/>
    <property type="project" value="UniProtKB-KW"/>
</dbReference>
<dbReference type="GO" id="GO:0016705">
    <property type="term" value="F:oxidoreductase activity, acting on paired donors, with incorporation or reduction of molecular oxygen"/>
    <property type="evidence" value="ECO:0007669"/>
    <property type="project" value="InterPro"/>
</dbReference>
<keyword evidence="6" id="KW-0408">Iron</keyword>
<dbReference type="GO" id="GO:0016209">
    <property type="term" value="F:antioxidant activity"/>
    <property type="evidence" value="ECO:0007669"/>
    <property type="project" value="InterPro"/>
</dbReference>
<dbReference type="GO" id="GO:0005506">
    <property type="term" value="F:iron ion binding"/>
    <property type="evidence" value="ECO:0007669"/>
    <property type="project" value="InterPro"/>
</dbReference>
<evidence type="ECO:0000313" key="9">
    <source>
        <dbReference type="EMBL" id="SEK05957.1"/>
    </source>
</evidence>
<feature type="domain" description="Fe2OG dioxygenase" evidence="8">
    <location>
        <begin position="254"/>
        <end position="351"/>
    </location>
</feature>
<dbReference type="SMART" id="SM00702">
    <property type="entry name" value="P4Hc"/>
    <property type="match status" value="1"/>
</dbReference>
<keyword evidence="3" id="KW-0847">Vitamin C</keyword>
<evidence type="ECO:0000256" key="3">
    <source>
        <dbReference type="ARBA" id="ARBA00022896"/>
    </source>
</evidence>
<accession>A0A1H7DYQ3</accession>
<dbReference type="InterPro" id="IPR005123">
    <property type="entry name" value="Oxoglu/Fe-dep_dioxygenase_dom"/>
</dbReference>
<dbReference type="Gene3D" id="3.40.30.10">
    <property type="entry name" value="Glutaredoxin"/>
    <property type="match status" value="1"/>
</dbReference>
<dbReference type="Proteomes" id="UP000199379">
    <property type="component" value="Unassembled WGS sequence"/>
</dbReference>
<organism evidence="9 10">
    <name type="scientific">Cribrihabitans marinus</name>
    <dbReference type="NCBI Taxonomy" id="1227549"/>
    <lineage>
        <taxon>Bacteria</taxon>
        <taxon>Pseudomonadati</taxon>
        <taxon>Pseudomonadota</taxon>
        <taxon>Alphaproteobacteria</taxon>
        <taxon>Rhodobacterales</taxon>
        <taxon>Paracoccaceae</taxon>
        <taxon>Cribrihabitans</taxon>
    </lineage>
</organism>
<evidence type="ECO:0000256" key="1">
    <source>
        <dbReference type="ARBA" id="ARBA00001961"/>
    </source>
</evidence>
<dbReference type="OrthoDB" id="255432at2"/>
<evidence type="ECO:0000256" key="4">
    <source>
        <dbReference type="ARBA" id="ARBA00022964"/>
    </source>
</evidence>
<comment type="cofactor">
    <cofactor evidence="1">
        <name>L-ascorbate</name>
        <dbReference type="ChEBI" id="CHEBI:38290"/>
    </cofactor>
</comment>
<sequence length="381" mass="42633">MAYSIDISLGDAAPYFRQRSPSNESYSFDSAAGRYLVLCFFGSAGEPHSQKAIEAVQKLPSVFDDKTASFFGVCVDPSDEEAGRTYNRIPGYRTFWDFDLSVSKLYGAADTEAVPNDSSHVYRRFWVVIDPTMRVMRVFGFKKDLSDIPEVMNYLQSLPPPNQFAGFEVNAPILVLPNVFEESFCRHLIGLYEADGGTESGFVREIDGKTVGVTDHSHKSRRDYNIEDASLISDLRARFLRRVIPEIAKVHQYHVTRMERYIVACYSEEDGGHFRPHRDNTTKGTAHRRFAVSVNLNDDFDGGEVSFPEYGPRSYKAPAGGAVVFSCSLLHAVSKVTRGRRYAFLPFLYDDAAAEIRQQNNAFLGENIGAYKGGGPREAQA</sequence>
<gene>
    <name evidence="9" type="ORF">SAMN05444007_11563</name>
</gene>
<evidence type="ECO:0000256" key="2">
    <source>
        <dbReference type="ARBA" id="ARBA00022723"/>
    </source>
</evidence>
<dbReference type="SUPFAM" id="SSF51197">
    <property type="entry name" value="Clavaminate synthase-like"/>
    <property type="match status" value="1"/>
</dbReference>